<dbReference type="InterPro" id="IPR029058">
    <property type="entry name" value="AB_hydrolase_fold"/>
</dbReference>
<dbReference type="EMBL" id="WNDS01000001">
    <property type="protein sequence ID" value="KAF1017551.1"/>
    <property type="molecule type" value="Genomic_DNA"/>
</dbReference>
<accession>A0A7V8FK59</accession>
<feature type="domain" description="AB hydrolase-1" evidence="4">
    <location>
        <begin position="42"/>
        <end position="281"/>
    </location>
</feature>
<dbReference type="InterPro" id="IPR050261">
    <property type="entry name" value="FrsA_esterase"/>
</dbReference>
<proteinExistence type="inferred from homology"/>
<comment type="caution">
    <text evidence="5">The sequence shown here is derived from an EMBL/GenBank/DDBJ whole genome shotgun (WGS) entry which is preliminary data.</text>
</comment>
<dbReference type="SUPFAM" id="SSF53474">
    <property type="entry name" value="alpha/beta-Hydrolases"/>
    <property type="match status" value="1"/>
</dbReference>
<reference evidence="6" key="1">
    <citation type="journal article" date="2020" name="MBio">
        <title>Horizontal gene transfer to a defensive symbiont with a reduced genome amongst a multipartite beetle microbiome.</title>
        <authorList>
            <person name="Waterworth S.C."/>
            <person name="Florez L.V."/>
            <person name="Rees E.R."/>
            <person name="Hertweck C."/>
            <person name="Kaltenpoth M."/>
            <person name="Kwan J.C."/>
        </authorList>
    </citation>
    <scope>NUCLEOTIDE SEQUENCE [LARGE SCALE GENOMIC DNA]</scope>
</reference>
<protein>
    <recommendedName>
        <fullName evidence="4">AB hydrolase-1 domain-containing protein</fullName>
    </recommendedName>
</protein>
<dbReference type="Gene3D" id="3.40.50.1820">
    <property type="entry name" value="alpha/beta hydrolase"/>
    <property type="match status" value="1"/>
</dbReference>
<evidence type="ECO:0000313" key="5">
    <source>
        <dbReference type="EMBL" id="KAF1017551.1"/>
    </source>
</evidence>
<evidence type="ECO:0000259" key="4">
    <source>
        <dbReference type="Pfam" id="PF00561"/>
    </source>
</evidence>
<feature type="region of interest" description="Disordered" evidence="3">
    <location>
        <begin position="1"/>
        <end position="20"/>
    </location>
</feature>
<keyword evidence="1" id="KW-0378">Hydrolase</keyword>
<organism evidence="5 6">
    <name type="scientific">Stenotrophomonas maltophilia</name>
    <name type="common">Pseudomonas maltophilia</name>
    <name type="synonym">Xanthomonas maltophilia</name>
    <dbReference type="NCBI Taxonomy" id="40324"/>
    <lineage>
        <taxon>Bacteria</taxon>
        <taxon>Pseudomonadati</taxon>
        <taxon>Pseudomonadota</taxon>
        <taxon>Gammaproteobacteria</taxon>
        <taxon>Lysobacterales</taxon>
        <taxon>Lysobacteraceae</taxon>
        <taxon>Stenotrophomonas</taxon>
        <taxon>Stenotrophomonas maltophilia group</taxon>
    </lineage>
</organism>
<sequence>MAATGASPSPMKDPETVETSTHLLPQGISATLRSLEGTSPRPAVILCHGFCGIKDLLLPDFAEAFARAGFVSITFDYRGFGDSEGERGRLVPALQIEDILSVIAWARALPQVDGERIGLWGTSLGAGHVFGAAARDSSIRCIVSQLGFADGEAVVTGQMDAEEKAAFIATLDKMAEKQKTTGKEMFVGVTRVLSDAESKAFFEENRVKYPAMDIKIPFLTVRETLNYAPAVAAAEVSCPALVVLAGQDTVNPPAQGRALFEAVAATEKTLHEVPSARHYDIYGDEHFAAVSPLQTAWFQKHL</sequence>
<evidence type="ECO:0000313" key="6">
    <source>
        <dbReference type="Proteomes" id="UP000487117"/>
    </source>
</evidence>
<dbReference type="Proteomes" id="UP000487117">
    <property type="component" value="Unassembled WGS sequence"/>
</dbReference>
<dbReference type="Pfam" id="PF00561">
    <property type="entry name" value="Abhydrolase_1"/>
    <property type="match status" value="1"/>
</dbReference>
<dbReference type="InterPro" id="IPR000073">
    <property type="entry name" value="AB_hydrolase_1"/>
</dbReference>
<dbReference type="GO" id="GO:0052689">
    <property type="term" value="F:carboxylic ester hydrolase activity"/>
    <property type="evidence" value="ECO:0007669"/>
    <property type="project" value="UniProtKB-ARBA"/>
</dbReference>
<dbReference type="PANTHER" id="PTHR22946">
    <property type="entry name" value="DIENELACTONE HYDROLASE DOMAIN-CONTAINING PROTEIN-RELATED"/>
    <property type="match status" value="1"/>
</dbReference>
<dbReference type="PANTHER" id="PTHR22946:SF9">
    <property type="entry name" value="POLYKETIDE TRANSFERASE AF380"/>
    <property type="match status" value="1"/>
</dbReference>
<evidence type="ECO:0000256" key="2">
    <source>
        <dbReference type="ARBA" id="ARBA00038115"/>
    </source>
</evidence>
<evidence type="ECO:0000256" key="1">
    <source>
        <dbReference type="ARBA" id="ARBA00022801"/>
    </source>
</evidence>
<evidence type="ECO:0000256" key="3">
    <source>
        <dbReference type="SAM" id="MobiDB-lite"/>
    </source>
</evidence>
<comment type="similarity">
    <text evidence="2">Belongs to the AB hydrolase superfamily. FUS2 hydrolase family.</text>
</comment>
<gene>
    <name evidence="5" type="primary">ycjY</name>
    <name evidence="5" type="ORF">GAK31_00817</name>
</gene>
<dbReference type="AlphaFoldDB" id="A0A7V8FK59"/>
<name>A0A7V8FK59_STEMA</name>